<dbReference type="RefSeq" id="WP_034774670.1">
    <property type="nucleotide sequence ID" value="NZ_JPER01000001.1"/>
</dbReference>
<comment type="subcellular location">
    <subcellularLocation>
        <location evidence="1">Cell inner membrane</location>
        <topology evidence="1">Multi-pass membrane protein</topology>
    </subcellularLocation>
</comment>
<dbReference type="EMBL" id="JPER01000001">
    <property type="protein sequence ID" value="KFZ32021.1"/>
    <property type="molecule type" value="Genomic_DNA"/>
</dbReference>
<protein>
    <recommendedName>
        <fullName evidence="3">UPF0208 membrane protein YfbV</fullName>
    </recommendedName>
</protein>
<keyword evidence="8 9" id="KW-0472">Membrane</keyword>
<proteinExistence type="inferred from homology"/>
<name>A0A094JHJ2_9GAMM</name>
<dbReference type="GO" id="GO:0005886">
    <property type="term" value="C:plasma membrane"/>
    <property type="evidence" value="ECO:0007669"/>
    <property type="project" value="UniProtKB-SubCell"/>
</dbReference>
<evidence type="ECO:0000256" key="2">
    <source>
        <dbReference type="ARBA" id="ARBA00009474"/>
    </source>
</evidence>
<comment type="similarity">
    <text evidence="2">Belongs to the UPF0208 family.</text>
</comment>
<keyword evidence="4" id="KW-1003">Cell membrane</keyword>
<evidence type="ECO:0000256" key="4">
    <source>
        <dbReference type="ARBA" id="ARBA00022475"/>
    </source>
</evidence>
<reference evidence="10 11" key="1">
    <citation type="submission" date="2014-06" db="EMBL/GenBank/DDBJ databases">
        <title>The draft genome sequence of Idiomarina salinarum ISL-52.</title>
        <authorList>
            <person name="Du J."/>
            <person name="Shao Z."/>
        </authorList>
    </citation>
    <scope>NUCLEOTIDE SEQUENCE [LARGE SCALE GENOMIC DNA]</scope>
    <source>
        <strain evidence="10 11">ISL-52</strain>
    </source>
</reference>
<evidence type="ECO:0000313" key="11">
    <source>
        <dbReference type="Proteomes" id="UP000054363"/>
    </source>
</evidence>
<dbReference type="NCBIfam" id="NF002493">
    <property type="entry name" value="PRK01816.1"/>
    <property type="match status" value="1"/>
</dbReference>
<keyword evidence="6 9" id="KW-0812">Transmembrane</keyword>
<accession>A0A094JHJ2</accession>
<evidence type="ECO:0000256" key="3">
    <source>
        <dbReference type="ARBA" id="ARBA00018831"/>
    </source>
</evidence>
<evidence type="ECO:0000256" key="1">
    <source>
        <dbReference type="ARBA" id="ARBA00004429"/>
    </source>
</evidence>
<dbReference type="eggNOG" id="COG3092">
    <property type="taxonomic scope" value="Bacteria"/>
</dbReference>
<evidence type="ECO:0000256" key="9">
    <source>
        <dbReference type="SAM" id="Phobius"/>
    </source>
</evidence>
<evidence type="ECO:0000256" key="5">
    <source>
        <dbReference type="ARBA" id="ARBA00022519"/>
    </source>
</evidence>
<evidence type="ECO:0000313" key="10">
    <source>
        <dbReference type="EMBL" id="KFZ32021.1"/>
    </source>
</evidence>
<dbReference type="STRING" id="435908.IDSA_04930"/>
<feature type="transmembrane region" description="Helical" evidence="9">
    <location>
        <begin position="63"/>
        <end position="85"/>
    </location>
</feature>
<evidence type="ECO:0000256" key="8">
    <source>
        <dbReference type="ARBA" id="ARBA00023136"/>
    </source>
</evidence>
<evidence type="ECO:0000256" key="7">
    <source>
        <dbReference type="ARBA" id="ARBA00022989"/>
    </source>
</evidence>
<dbReference type="InterPro" id="IPR007334">
    <property type="entry name" value="UPF0208"/>
</dbReference>
<evidence type="ECO:0000256" key="6">
    <source>
        <dbReference type="ARBA" id="ARBA00022692"/>
    </source>
</evidence>
<keyword evidence="5" id="KW-0997">Cell inner membrane</keyword>
<sequence>MRKSIFQIFKDGQRYAHTWPRHAVVAAMTESAVVPAVNFAARWLPPVAVINFVVQWQWQGDALLPQAIVTSLFILSLPLQGWYWLGRRANTQLTPQLKHWYLQLATKLKAEPRNQPNYMDLAVMLRKALRELPPDEH</sequence>
<organism evidence="10 11">
    <name type="scientific">Pseudidiomarina salinarum</name>
    <dbReference type="NCBI Taxonomy" id="435908"/>
    <lineage>
        <taxon>Bacteria</taxon>
        <taxon>Pseudomonadati</taxon>
        <taxon>Pseudomonadota</taxon>
        <taxon>Gammaproteobacteria</taxon>
        <taxon>Alteromonadales</taxon>
        <taxon>Idiomarinaceae</taxon>
        <taxon>Pseudidiomarina</taxon>
    </lineage>
</organism>
<keyword evidence="11" id="KW-1185">Reference proteome</keyword>
<dbReference type="OrthoDB" id="7066670at2"/>
<dbReference type="Pfam" id="PF04217">
    <property type="entry name" value="DUF412"/>
    <property type="match status" value="1"/>
</dbReference>
<keyword evidence="7 9" id="KW-1133">Transmembrane helix</keyword>
<dbReference type="AlphaFoldDB" id="A0A094JHJ2"/>
<feature type="transmembrane region" description="Helical" evidence="9">
    <location>
        <begin position="21"/>
        <end position="43"/>
    </location>
</feature>
<dbReference type="Proteomes" id="UP000054363">
    <property type="component" value="Unassembled WGS sequence"/>
</dbReference>
<comment type="caution">
    <text evidence="10">The sequence shown here is derived from an EMBL/GenBank/DDBJ whole genome shotgun (WGS) entry which is preliminary data.</text>
</comment>
<gene>
    <name evidence="10" type="ORF">IDSA_04930</name>
</gene>